<reference evidence="13 14" key="1">
    <citation type="submission" date="2022-05" db="EMBL/GenBank/DDBJ databases">
        <authorList>
            <consortium name="Genoscope - CEA"/>
            <person name="William W."/>
        </authorList>
    </citation>
    <scope>NUCLEOTIDE SEQUENCE [LARGE SCALE GENOMIC DNA]</scope>
</reference>
<gene>
    <name evidence="13" type="ORF">PMEA_00004993</name>
</gene>
<evidence type="ECO:0000313" key="13">
    <source>
        <dbReference type="EMBL" id="CAH3112191.1"/>
    </source>
</evidence>
<dbReference type="Pfam" id="PF01979">
    <property type="entry name" value="Amidohydro_1"/>
    <property type="match status" value="1"/>
</dbReference>
<dbReference type="GO" id="GO:0050480">
    <property type="term" value="F:imidazolonepropionase activity"/>
    <property type="evidence" value="ECO:0007669"/>
    <property type="project" value="UniProtKB-EC"/>
</dbReference>
<evidence type="ECO:0000256" key="5">
    <source>
        <dbReference type="ARBA" id="ARBA00012864"/>
    </source>
</evidence>
<dbReference type="FunFam" id="3.20.20.140:FF:000007">
    <property type="entry name" value="Imidazolonepropionase"/>
    <property type="match status" value="1"/>
</dbReference>
<evidence type="ECO:0000256" key="4">
    <source>
        <dbReference type="ARBA" id="ARBA00008002"/>
    </source>
</evidence>
<keyword evidence="8" id="KW-0378">Hydrolase</keyword>
<evidence type="ECO:0000259" key="12">
    <source>
        <dbReference type="Pfam" id="PF01979"/>
    </source>
</evidence>
<keyword evidence="9" id="KW-0369">Histidine metabolism</keyword>
<name>A0AAU9WEJ3_9CNID</name>
<dbReference type="GO" id="GO:0019556">
    <property type="term" value="P:L-histidine catabolic process to glutamate and formamide"/>
    <property type="evidence" value="ECO:0007669"/>
    <property type="project" value="InterPro"/>
</dbReference>
<comment type="cofactor">
    <cofactor evidence="2">
        <name>Fe(3+)</name>
        <dbReference type="ChEBI" id="CHEBI:29034"/>
    </cofactor>
</comment>
<accession>A0AAU9WEJ3</accession>
<dbReference type="PANTHER" id="PTHR42752">
    <property type="entry name" value="IMIDAZOLONEPROPIONASE"/>
    <property type="match status" value="1"/>
</dbReference>
<organism evidence="13 14">
    <name type="scientific">Pocillopora meandrina</name>
    <dbReference type="NCBI Taxonomy" id="46732"/>
    <lineage>
        <taxon>Eukaryota</taxon>
        <taxon>Metazoa</taxon>
        <taxon>Cnidaria</taxon>
        <taxon>Anthozoa</taxon>
        <taxon>Hexacorallia</taxon>
        <taxon>Scleractinia</taxon>
        <taxon>Astrocoeniina</taxon>
        <taxon>Pocilloporidae</taxon>
        <taxon>Pocillopora</taxon>
    </lineage>
</organism>
<evidence type="ECO:0000256" key="2">
    <source>
        <dbReference type="ARBA" id="ARBA00001965"/>
    </source>
</evidence>
<dbReference type="InterPro" id="IPR032466">
    <property type="entry name" value="Metal_Hydrolase"/>
</dbReference>
<evidence type="ECO:0000256" key="10">
    <source>
        <dbReference type="ARBA" id="ARBA00022833"/>
    </source>
</evidence>
<evidence type="ECO:0000256" key="11">
    <source>
        <dbReference type="ARBA" id="ARBA00023004"/>
    </source>
</evidence>
<dbReference type="EMBL" id="CALNXJ010000013">
    <property type="protein sequence ID" value="CAH3112191.1"/>
    <property type="molecule type" value="Genomic_DNA"/>
</dbReference>
<dbReference type="InterPro" id="IPR006680">
    <property type="entry name" value="Amidohydro-rel"/>
</dbReference>
<evidence type="ECO:0000256" key="6">
    <source>
        <dbReference type="ARBA" id="ARBA00013406"/>
    </source>
</evidence>
<evidence type="ECO:0000256" key="8">
    <source>
        <dbReference type="ARBA" id="ARBA00022801"/>
    </source>
</evidence>
<proteinExistence type="inferred from homology"/>
<evidence type="ECO:0000256" key="9">
    <source>
        <dbReference type="ARBA" id="ARBA00022808"/>
    </source>
</evidence>
<evidence type="ECO:0000256" key="1">
    <source>
        <dbReference type="ARBA" id="ARBA00000853"/>
    </source>
</evidence>
<keyword evidence="10" id="KW-0862">Zinc</keyword>
<dbReference type="InterPro" id="IPR011059">
    <property type="entry name" value="Metal-dep_hydrolase_composite"/>
</dbReference>
<dbReference type="EC" id="3.5.2.7" evidence="5"/>
<evidence type="ECO:0000256" key="7">
    <source>
        <dbReference type="ARBA" id="ARBA00022723"/>
    </source>
</evidence>
<dbReference type="SUPFAM" id="SSF51338">
    <property type="entry name" value="Composite domain of metallo-dependent hydrolases"/>
    <property type="match status" value="1"/>
</dbReference>
<sequence>MYNLRIRHAKQVVLVCNNGERILTGDSMKKLAIVEGTKDRGVSVVVDSAGKIECIDFDEKVDRDYSNHTFTEEIDASGMCVLPGLIDGHTHPVWVGDRVHEFAMKLAGATYMDVHKTGGGIGFTVEHVRRASNEELYTSLRERLLRMLRSGTTLVEAKSGYGLDVDSEMKMLQVLEKAKKELPIEISSTFCGAHSVPKGSTLEEATDNVINHQIPKLQELMKNKEIVVDNIDVFCEKGVFGIEETKRILEAGKAAGLAVNFHGDELHPMKAAELGAELKARAISHLEEVSDEGIQAMSAESVIAVLLPTTAYILRLKCPPARKMIESGVPVALGSDFNPNAFCLSMPLTMHLACVNLGMTMEEALAAATINAAASLGRSHTHGSLEPGKVADMLIIDAPRWEHLVYQLGGHDDVIKFVIKNGKIVHSRSY</sequence>
<comment type="pathway">
    <text evidence="3">Amino-acid degradation; L-histidine degradation into L-glutamate; N-formimidoyl-L-glutamate from L-histidine: step 3/3.</text>
</comment>
<dbReference type="GO" id="GO:0005737">
    <property type="term" value="C:cytoplasm"/>
    <property type="evidence" value="ECO:0007669"/>
    <property type="project" value="InterPro"/>
</dbReference>
<dbReference type="GO" id="GO:0046872">
    <property type="term" value="F:metal ion binding"/>
    <property type="evidence" value="ECO:0007669"/>
    <property type="project" value="UniProtKB-KW"/>
</dbReference>
<feature type="domain" description="Amidohydrolase-related" evidence="12">
    <location>
        <begin position="81"/>
        <end position="425"/>
    </location>
</feature>
<comment type="similarity">
    <text evidence="4">Belongs to the metallo-dependent hydrolases superfamily. HutI family.</text>
</comment>
<dbReference type="Gene3D" id="3.20.20.140">
    <property type="entry name" value="Metal-dependent hydrolases"/>
    <property type="match status" value="1"/>
</dbReference>
<keyword evidence="7" id="KW-0479">Metal-binding</keyword>
<keyword evidence="11" id="KW-0408">Iron</keyword>
<dbReference type="AlphaFoldDB" id="A0AAU9WEJ3"/>
<keyword evidence="14" id="KW-1185">Reference proteome</keyword>
<dbReference type="SUPFAM" id="SSF51556">
    <property type="entry name" value="Metallo-dependent hydrolases"/>
    <property type="match status" value="1"/>
</dbReference>
<evidence type="ECO:0000256" key="3">
    <source>
        <dbReference type="ARBA" id="ARBA00004758"/>
    </source>
</evidence>
<dbReference type="InterPro" id="IPR005920">
    <property type="entry name" value="HutI"/>
</dbReference>
<dbReference type="CDD" id="cd01296">
    <property type="entry name" value="Imidazolone-5PH"/>
    <property type="match status" value="1"/>
</dbReference>
<dbReference type="Gene3D" id="2.30.40.10">
    <property type="entry name" value="Urease, subunit C, domain 1"/>
    <property type="match status" value="1"/>
</dbReference>
<evidence type="ECO:0000313" key="14">
    <source>
        <dbReference type="Proteomes" id="UP001159428"/>
    </source>
</evidence>
<comment type="caution">
    <text evidence="13">The sequence shown here is derived from an EMBL/GenBank/DDBJ whole genome shotgun (WGS) entry which is preliminary data.</text>
</comment>
<dbReference type="Proteomes" id="UP001159428">
    <property type="component" value="Unassembled WGS sequence"/>
</dbReference>
<dbReference type="PANTHER" id="PTHR42752:SF1">
    <property type="entry name" value="IMIDAZOLONEPROPIONASE-RELATED"/>
    <property type="match status" value="1"/>
</dbReference>
<comment type="catalytic activity">
    <reaction evidence="1">
        <text>4-imidazolone-5-propanoate + H2O = N-formimidoyl-L-glutamate</text>
        <dbReference type="Rhea" id="RHEA:23660"/>
        <dbReference type="ChEBI" id="CHEBI:15377"/>
        <dbReference type="ChEBI" id="CHEBI:58928"/>
        <dbReference type="ChEBI" id="CHEBI:77893"/>
        <dbReference type="EC" id="3.5.2.7"/>
    </reaction>
</comment>
<dbReference type="NCBIfam" id="TIGR01224">
    <property type="entry name" value="hutI"/>
    <property type="match status" value="1"/>
</dbReference>
<protein>
    <recommendedName>
        <fullName evidence="6">Probable imidazolonepropionase</fullName>
        <ecNumber evidence="5">3.5.2.7</ecNumber>
    </recommendedName>
</protein>